<evidence type="ECO:0000259" key="5">
    <source>
        <dbReference type="Pfam" id="PF12945"/>
    </source>
</evidence>
<keyword evidence="3" id="KW-0975">Bacterial flagellum</keyword>
<dbReference type="Pfam" id="PF12945">
    <property type="entry name" value="PilZNR"/>
    <property type="match status" value="1"/>
</dbReference>
<evidence type="ECO:0000313" key="7">
    <source>
        <dbReference type="Proteomes" id="UP000242205"/>
    </source>
</evidence>
<keyword evidence="7" id="KW-1185">Reference proteome</keyword>
<dbReference type="Gene3D" id="2.40.10.220">
    <property type="entry name" value="predicted glycosyltransferase like domains"/>
    <property type="match status" value="1"/>
</dbReference>
<dbReference type="EMBL" id="CP025682">
    <property type="protein sequence ID" value="AUN95970.1"/>
    <property type="molecule type" value="Genomic_DNA"/>
</dbReference>
<keyword evidence="2" id="KW-0547">Nucleotide-binding</keyword>
<dbReference type="AlphaFoldDB" id="A0A2I6S9M3"/>
<proteinExistence type="predicted"/>
<dbReference type="Pfam" id="PF07238">
    <property type="entry name" value="PilZ"/>
    <property type="match status" value="1"/>
</dbReference>
<dbReference type="SUPFAM" id="SSF141371">
    <property type="entry name" value="PilZ domain-like"/>
    <property type="match status" value="2"/>
</dbReference>
<feature type="domain" description="PilZ" evidence="4">
    <location>
        <begin position="145"/>
        <end position="248"/>
    </location>
</feature>
<organism evidence="6 7">
    <name type="scientific">Pseudazoarcus pumilus</name>
    <dbReference type="NCBI Taxonomy" id="2067960"/>
    <lineage>
        <taxon>Bacteria</taxon>
        <taxon>Pseudomonadati</taxon>
        <taxon>Pseudomonadota</taxon>
        <taxon>Betaproteobacteria</taxon>
        <taxon>Rhodocyclales</taxon>
        <taxon>Zoogloeaceae</taxon>
        <taxon>Pseudazoarcus</taxon>
    </lineage>
</organism>
<keyword evidence="1" id="KW-0973">c-di-GMP</keyword>
<dbReference type="Gene3D" id="2.30.110.10">
    <property type="entry name" value="Electron Transport, Fmn-binding Protein, Chain A"/>
    <property type="match status" value="1"/>
</dbReference>
<reference evidence="6 7" key="1">
    <citation type="submission" date="2018-01" db="EMBL/GenBank/DDBJ databases">
        <authorList>
            <person name="Fu G.-Y."/>
        </authorList>
    </citation>
    <scope>NUCLEOTIDE SEQUENCE [LARGE SCALE GENOMIC DNA]</scope>
    <source>
        <strain evidence="6 7">SY39</strain>
    </source>
</reference>
<evidence type="ECO:0000256" key="1">
    <source>
        <dbReference type="ARBA" id="ARBA00022636"/>
    </source>
</evidence>
<dbReference type="OrthoDB" id="5293692at2"/>
<accession>A0A2I6S9M3</accession>
<evidence type="ECO:0000313" key="6">
    <source>
        <dbReference type="EMBL" id="AUN95970.1"/>
    </source>
</evidence>
<evidence type="ECO:0000256" key="2">
    <source>
        <dbReference type="ARBA" id="ARBA00022741"/>
    </source>
</evidence>
<evidence type="ECO:0000256" key="3">
    <source>
        <dbReference type="ARBA" id="ARBA00023143"/>
    </source>
</evidence>
<dbReference type="Proteomes" id="UP000242205">
    <property type="component" value="Chromosome"/>
</dbReference>
<protein>
    <submittedName>
        <fullName evidence="6">Pilus assembly protein PilZ</fullName>
    </submittedName>
</protein>
<dbReference type="KEGG" id="atw:C0099_14105"/>
<dbReference type="InterPro" id="IPR009875">
    <property type="entry name" value="PilZ_domain"/>
</dbReference>
<feature type="domain" description="Type III secretion system flagellar brake protein YcgR PilZN" evidence="5">
    <location>
        <begin position="49"/>
        <end position="133"/>
    </location>
</feature>
<name>A0A2I6S9M3_9RHOO</name>
<evidence type="ECO:0000259" key="4">
    <source>
        <dbReference type="Pfam" id="PF07238"/>
    </source>
</evidence>
<gene>
    <name evidence="6" type="ORF">C0099_14105</name>
</gene>
<dbReference type="InterPro" id="IPR012349">
    <property type="entry name" value="Split_barrel_FMN-bd"/>
</dbReference>
<sequence>MLARPRRSALTDILAATMAQANGNAQSPSDEAESAREEDRALEDIKLAIGDALHLQSQTEGGAGTRYTVKLIGYLRGKGLIVTTPTQDGKFLLMREGQNFVVRLFSGKSAYAFPATVFKVANVPYPHLHLTWPGHVKGLVVRSGARARVNLITAVTDVRGNARSGLIDNLSTGGCSLASKELVGRSEDRIHMTFRANVNEIEQYFQLDGVVRSVQRDVEIPGGTGNQHGIQFVDMPPQDQLALTAYVYHVLFEETA</sequence>
<dbReference type="GO" id="GO:0035438">
    <property type="term" value="F:cyclic-di-GMP binding"/>
    <property type="evidence" value="ECO:0007669"/>
    <property type="project" value="InterPro"/>
</dbReference>
<dbReference type="InterPro" id="IPR009926">
    <property type="entry name" value="T3SS_YcgR_PilZN"/>
</dbReference>